<evidence type="ECO:0008006" key="3">
    <source>
        <dbReference type="Google" id="ProtNLM"/>
    </source>
</evidence>
<sequence length="225" mass="21963">MKLSAACVVAVDVGSVRTGSFAWAAVDMPGPTLTAHGDDPAGAAGALSAALTDGASAVLALEAPMSVPVPGDWKLLGKGRTGEGNRAWSASAGAGALATGLAQGAWLLAEVARALPGLAATTQVSRWRGAADGGGAPLLLVEAFVSGEGKPVPTALGPHAADAEAAARAVAARLAGEDGTDGTDMTCAPQRAFSLLAAQARWAGLAVAGDELALDVLVVRARPAG</sequence>
<keyword evidence="2" id="KW-1185">Reference proteome</keyword>
<name>A0ABZ1IU85_9ACTN</name>
<protein>
    <recommendedName>
        <fullName evidence="3">DUF429 domain-containing protein</fullName>
    </recommendedName>
</protein>
<accession>A0ABZ1IU85</accession>
<dbReference type="RefSeq" id="WP_406257891.1">
    <property type="nucleotide sequence ID" value="NZ_CP108125.1"/>
</dbReference>
<gene>
    <name evidence="1" type="ORF">OHU27_16155</name>
</gene>
<organism evidence="1 2">
    <name type="scientific">Streptomyces nigra</name>
    <dbReference type="NCBI Taxonomy" id="1827580"/>
    <lineage>
        <taxon>Bacteria</taxon>
        <taxon>Bacillati</taxon>
        <taxon>Actinomycetota</taxon>
        <taxon>Actinomycetes</taxon>
        <taxon>Kitasatosporales</taxon>
        <taxon>Streptomycetaceae</taxon>
        <taxon>Streptomyces</taxon>
    </lineage>
</organism>
<proteinExistence type="predicted"/>
<dbReference type="Proteomes" id="UP001622690">
    <property type="component" value="Chromosome"/>
</dbReference>
<dbReference type="EMBL" id="CP108125">
    <property type="protein sequence ID" value="WTO83877.1"/>
    <property type="molecule type" value="Genomic_DNA"/>
</dbReference>
<reference evidence="1 2" key="1">
    <citation type="submission" date="2022-10" db="EMBL/GenBank/DDBJ databases">
        <title>The complete genomes of actinobacterial strains from the NBC collection.</title>
        <authorList>
            <person name="Joergensen T.S."/>
            <person name="Alvarez Arevalo M."/>
            <person name="Sterndorff E.B."/>
            <person name="Faurdal D."/>
            <person name="Vuksanovic O."/>
            <person name="Mourched A.-S."/>
            <person name="Charusanti P."/>
            <person name="Shaw S."/>
            <person name="Blin K."/>
            <person name="Weber T."/>
        </authorList>
    </citation>
    <scope>NUCLEOTIDE SEQUENCE [LARGE SCALE GENOMIC DNA]</scope>
    <source>
        <strain evidence="1 2">NBC_00206</strain>
    </source>
</reference>
<evidence type="ECO:0000313" key="2">
    <source>
        <dbReference type="Proteomes" id="UP001622690"/>
    </source>
</evidence>
<evidence type="ECO:0000313" key="1">
    <source>
        <dbReference type="EMBL" id="WTO83877.1"/>
    </source>
</evidence>